<evidence type="ECO:0000313" key="3">
    <source>
        <dbReference type="Proteomes" id="UP000650467"/>
    </source>
</evidence>
<reference evidence="2" key="1">
    <citation type="journal article" date="2020" name="bioRxiv">
        <title>Comparative genomics of Chlamydomonas.</title>
        <authorList>
            <person name="Craig R.J."/>
            <person name="Hasan A.R."/>
            <person name="Ness R.W."/>
            <person name="Keightley P.D."/>
        </authorList>
    </citation>
    <scope>NUCLEOTIDE SEQUENCE</scope>
    <source>
        <strain evidence="2">SAG 7.73</strain>
    </source>
</reference>
<feature type="domain" description="Ricin B lectin" evidence="1">
    <location>
        <begin position="252"/>
        <end position="393"/>
    </location>
</feature>
<keyword evidence="3" id="KW-1185">Reference proteome</keyword>
<dbReference type="InterPro" id="IPR000772">
    <property type="entry name" value="Ricin_B_lectin"/>
</dbReference>
<dbReference type="SUPFAM" id="SSF50370">
    <property type="entry name" value="Ricin B-like lectins"/>
    <property type="match status" value="1"/>
</dbReference>
<dbReference type="Proteomes" id="UP000650467">
    <property type="component" value="Unassembled WGS sequence"/>
</dbReference>
<dbReference type="PROSITE" id="PS50231">
    <property type="entry name" value="RICIN_B_LECTIN"/>
    <property type="match status" value="1"/>
</dbReference>
<proteinExistence type="predicted"/>
<dbReference type="SMART" id="SM00458">
    <property type="entry name" value="RICIN"/>
    <property type="match status" value="1"/>
</dbReference>
<dbReference type="Gene3D" id="2.80.10.50">
    <property type="match status" value="3"/>
</dbReference>
<dbReference type="InterPro" id="IPR035992">
    <property type="entry name" value="Ricin_B-like_lectins"/>
</dbReference>
<gene>
    <name evidence="2" type="ORF">HXX76_001974</name>
</gene>
<sequence>MNLRGRAGTIQATYASGSIISVTFKITVNHGGWLGLRICPSTRVNPSQSCFDGNILVNDNTGTQRWWITSGSYEGGEHTYVTRWRLPAGVSCDGGCVMQMVYRTANSCVDPCPASECGSAYAARNNPVTRQNGLSACASIGTSMVGSGQTPRSEIFRDCADIRITGGGGGGSSSSTNCPAVNGFTASANIDFNGNDIRQAGTTTATAAAACAANPWCRGFNSNGWIKHSLPSQSTVQGLCFYRRTVQPGGPAHGMTVSIGTGTNRQGCIDVPWNNKAAGVVLHQWECNGGSAQRWYLEHAGNGWYRVKATNNLCMGVRESRTTSGTDVLLWGCSNINDQLFAFVWNSARGAYTMRPAHASSMCVDISSSSTANGARVQIWTCNDSAAQMFSLAP</sequence>
<evidence type="ECO:0000313" key="2">
    <source>
        <dbReference type="EMBL" id="KAG2443624.1"/>
    </source>
</evidence>
<dbReference type="EMBL" id="JAEHOC010000003">
    <property type="protein sequence ID" value="KAG2443624.1"/>
    <property type="molecule type" value="Genomic_DNA"/>
</dbReference>
<protein>
    <recommendedName>
        <fullName evidence="1">Ricin B lectin domain-containing protein</fullName>
    </recommendedName>
</protein>
<dbReference type="AlphaFoldDB" id="A0A835WA61"/>
<comment type="caution">
    <text evidence="2">The sequence shown here is derived from an EMBL/GenBank/DDBJ whole genome shotgun (WGS) entry which is preliminary data.</text>
</comment>
<dbReference type="Pfam" id="PF00652">
    <property type="entry name" value="Ricin_B_lectin"/>
    <property type="match status" value="1"/>
</dbReference>
<dbReference type="CDD" id="cd00161">
    <property type="entry name" value="beta-trefoil_Ricin-like"/>
    <property type="match status" value="1"/>
</dbReference>
<name>A0A835WA61_CHLIN</name>
<dbReference type="OrthoDB" id="545243at2759"/>
<evidence type="ECO:0000259" key="1">
    <source>
        <dbReference type="SMART" id="SM00458"/>
    </source>
</evidence>
<organism evidence="2 3">
    <name type="scientific">Chlamydomonas incerta</name>
    <dbReference type="NCBI Taxonomy" id="51695"/>
    <lineage>
        <taxon>Eukaryota</taxon>
        <taxon>Viridiplantae</taxon>
        <taxon>Chlorophyta</taxon>
        <taxon>core chlorophytes</taxon>
        <taxon>Chlorophyceae</taxon>
        <taxon>CS clade</taxon>
        <taxon>Chlamydomonadales</taxon>
        <taxon>Chlamydomonadaceae</taxon>
        <taxon>Chlamydomonas</taxon>
    </lineage>
</organism>
<accession>A0A835WA61</accession>